<dbReference type="Pfam" id="PF08877">
    <property type="entry name" value="MepB-like"/>
    <property type="match status" value="1"/>
</dbReference>
<sequence>MRQSEKLMTALLKMHHIAGPTKIQTERQNSVYEGMTFVVGNTTFRSRLAKKTPKKKGYFTALWEQPHEKNQAYSLSGYPDKLMITVLDGKQKGQFVFPSSVLVANGIIKTETTAGKMAFRVYPPWVQDLNPTASRTQNWQTPYFLDLSEPLKQTETLEKFYFH</sequence>
<evidence type="ECO:0000313" key="1">
    <source>
        <dbReference type="EMBL" id="MDT2691878.1"/>
    </source>
</evidence>
<comment type="caution">
    <text evidence="1">The sequence shown here is derived from an EMBL/GenBank/DDBJ whole genome shotgun (WGS) entry which is preliminary data.</text>
</comment>
<dbReference type="EMBL" id="JARPZN010000023">
    <property type="protein sequence ID" value="MDT2691878.1"/>
    <property type="molecule type" value="Genomic_DNA"/>
</dbReference>
<reference evidence="1" key="1">
    <citation type="submission" date="2023-03" db="EMBL/GenBank/DDBJ databases">
        <authorList>
            <person name="Shen W."/>
            <person name="Cai J."/>
        </authorList>
    </citation>
    <scope>NUCLEOTIDE SEQUENCE</scope>
    <source>
        <strain evidence="1">K69-2</strain>
    </source>
</reference>
<dbReference type="PIRSF" id="PIRSF032285">
    <property type="entry name" value="UCP032285"/>
    <property type="match status" value="1"/>
</dbReference>
<dbReference type="InterPro" id="IPR011235">
    <property type="entry name" value="MepB-like"/>
</dbReference>
<dbReference type="Proteomes" id="UP001183682">
    <property type="component" value="Unassembled WGS sequence"/>
</dbReference>
<dbReference type="RefSeq" id="WP_029486199.1">
    <property type="nucleotide sequence ID" value="NZ_BTSN01000016.1"/>
</dbReference>
<proteinExistence type="predicted"/>
<dbReference type="InterPro" id="IPR038231">
    <property type="entry name" value="MepB-like_sf"/>
</dbReference>
<dbReference type="Gene3D" id="3.40.1350.140">
    <property type="entry name" value="MepB-like"/>
    <property type="match status" value="1"/>
</dbReference>
<protein>
    <submittedName>
        <fullName evidence="1">MepB family protein</fullName>
    </submittedName>
</protein>
<organism evidence="1 2">
    <name type="scientific">Enterococcus gallinarum</name>
    <dbReference type="NCBI Taxonomy" id="1353"/>
    <lineage>
        <taxon>Bacteria</taxon>
        <taxon>Bacillati</taxon>
        <taxon>Bacillota</taxon>
        <taxon>Bacilli</taxon>
        <taxon>Lactobacillales</taxon>
        <taxon>Enterococcaceae</taxon>
        <taxon>Enterococcus</taxon>
    </lineage>
</organism>
<name>A0AAE4HUP3_ENTGA</name>
<accession>A0AAE4HUP3</accession>
<gene>
    <name evidence="1" type="ORF">P7E30_17020</name>
</gene>
<evidence type="ECO:0000313" key="2">
    <source>
        <dbReference type="Proteomes" id="UP001183682"/>
    </source>
</evidence>
<dbReference type="AlphaFoldDB" id="A0AAE4HUP3"/>